<dbReference type="Proteomes" id="UP000297245">
    <property type="component" value="Unassembled WGS sequence"/>
</dbReference>
<evidence type="ECO:0000313" key="1">
    <source>
        <dbReference type="EMBL" id="THU85863.1"/>
    </source>
</evidence>
<sequence>MVLESFTSFPNIIDTLSINTLGISAILRPPLDPSSHCIQHARLPLFRLPGEFYTVLESSRRLSQRNWRVFN</sequence>
<dbReference type="EMBL" id="ML179525">
    <property type="protein sequence ID" value="THU85863.1"/>
    <property type="molecule type" value="Genomic_DNA"/>
</dbReference>
<gene>
    <name evidence="1" type="ORF">K435DRAFT_378181</name>
</gene>
<proteinExistence type="predicted"/>
<reference evidence="1 2" key="1">
    <citation type="journal article" date="2019" name="Nat. Ecol. Evol.">
        <title>Megaphylogeny resolves global patterns of mushroom evolution.</title>
        <authorList>
            <person name="Varga T."/>
            <person name="Krizsan K."/>
            <person name="Foldi C."/>
            <person name="Dima B."/>
            <person name="Sanchez-Garcia M."/>
            <person name="Sanchez-Ramirez S."/>
            <person name="Szollosi G.J."/>
            <person name="Szarkandi J.G."/>
            <person name="Papp V."/>
            <person name="Albert L."/>
            <person name="Andreopoulos W."/>
            <person name="Angelini C."/>
            <person name="Antonin V."/>
            <person name="Barry K.W."/>
            <person name="Bougher N.L."/>
            <person name="Buchanan P."/>
            <person name="Buyck B."/>
            <person name="Bense V."/>
            <person name="Catcheside P."/>
            <person name="Chovatia M."/>
            <person name="Cooper J."/>
            <person name="Damon W."/>
            <person name="Desjardin D."/>
            <person name="Finy P."/>
            <person name="Geml J."/>
            <person name="Haridas S."/>
            <person name="Hughes K."/>
            <person name="Justo A."/>
            <person name="Karasinski D."/>
            <person name="Kautmanova I."/>
            <person name="Kiss B."/>
            <person name="Kocsube S."/>
            <person name="Kotiranta H."/>
            <person name="LaButti K.M."/>
            <person name="Lechner B.E."/>
            <person name="Liimatainen K."/>
            <person name="Lipzen A."/>
            <person name="Lukacs Z."/>
            <person name="Mihaltcheva S."/>
            <person name="Morgado L.N."/>
            <person name="Niskanen T."/>
            <person name="Noordeloos M.E."/>
            <person name="Ohm R.A."/>
            <person name="Ortiz-Santana B."/>
            <person name="Ovrebo C."/>
            <person name="Racz N."/>
            <person name="Riley R."/>
            <person name="Savchenko A."/>
            <person name="Shiryaev A."/>
            <person name="Soop K."/>
            <person name="Spirin V."/>
            <person name="Szebenyi C."/>
            <person name="Tomsovsky M."/>
            <person name="Tulloss R.E."/>
            <person name="Uehling J."/>
            <person name="Grigoriev I.V."/>
            <person name="Vagvolgyi C."/>
            <person name="Papp T."/>
            <person name="Martin F.M."/>
            <person name="Miettinen O."/>
            <person name="Hibbett D.S."/>
            <person name="Nagy L.G."/>
        </authorList>
    </citation>
    <scope>NUCLEOTIDE SEQUENCE [LARGE SCALE GENOMIC DNA]</scope>
    <source>
        <strain evidence="1 2">CBS 962.96</strain>
    </source>
</reference>
<organism evidence="1 2">
    <name type="scientific">Dendrothele bispora (strain CBS 962.96)</name>
    <dbReference type="NCBI Taxonomy" id="1314807"/>
    <lineage>
        <taxon>Eukaryota</taxon>
        <taxon>Fungi</taxon>
        <taxon>Dikarya</taxon>
        <taxon>Basidiomycota</taxon>
        <taxon>Agaricomycotina</taxon>
        <taxon>Agaricomycetes</taxon>
        <taxon>Agaricomycetidae</taxon>
        <taxon>Agaricales</taxon>
        <taxon>Agaricales incertae sedis</taxon>
        <taxon>Dendrothele</taxon>
    </lineage>
</organism>
<evidence type="ECO:0000313" key="2">
    <source>
        <dbReference type="Proteomes" id="UP000297245"/>
    </source>
</evidence>
<protein>
    <submittedName>
        <fullName evidence="1">Uncharacterized protein</fullName>
    </submittedName>
</protein>
<keyword evidence="2" id="KW-1185">Reference proteome</keyword>
<dbReference type="AlphaFoldDB" id="A0A4S8LBB7"/>
<name>A0A4S8LBB7_DENBC</name>
<accession>A0A4S8LBB7</accession>